<evidence type="ECO:0000256" key="2">
    <source>
        <dbReference type="NCBIfam" id="TIGR00542"/>
    </source>
</evidence>
<evidence type="ECO:0000313" key="4">
    <source>
        <dbReference type="EMBL" id="KGQ32757.1"/>
    </source>
</evidence>
<evidence type="ECO:0000313" key="5">
    <source>
        <dbReference type="Proteomes" id="UP000030526"/>
    </source>
</evidence>
<dbReference type="NCBIfam" id="NF009688">
    <property type="entry name" value="PRK13209.1"/>
    <property type="match status" value="1"/>
</dbReference>
<comment type="caution">
    <text evidence="4">The sequence shown here is derived from an EMBL/GenBank/DDBJ whole genome shotgun (WGS) entry which is preliminary data.</text>
</comment>
<sequence>MRTHKLGIYEKALPKHLSWQDRLSTAKACGFDFVEISIDETDERLSRLDWNKQERIEIVKAIINTGITIPSMCLSGHRRFPFGSHDEKTRQKAYDIMEKAIQLAVDLGIRTIQLAGYDVYYEEQDERTIKRFQQGLEWAVKLAASNQVTLAVEIMDTKFMSSISRWKVWDNLIQSPWFTVYPDIGNLSAWNDNIEEELRLGINKISAIHLKDTFKVTDDCKGQFRDVPFGQGCVDFVKTFKILKNLNYRGAFLIEMWTEKSEEPISEIINARRWIENKMKEGEFEC</sequence>
<evidence type="ECO:0000259" key="3">
    <source>
        <dbReference type="Pfam" id="PF01261"/>
    </source>
</evidence>
<dbReference type="InterPro" id="IPR001719">
    <property type="entry name" value="AP_endonuc_2"/>
</dbReference>
<dbReference type="GO" id="GO:0008270">
    <property type="term" value="F:zinc ion binding"/>
    <property type="evidence" value="ECO:0007669"/>
    <property type="project" value="InterPro"/>
</dbReference>
<dbReference type="NCBIfam" id="TIGR00542">
    <property type="entry name" value="hxl6Piso_put"/>
    <property type="match status" value="1"/>
</dbReference>
<reference evidence="4 5" key="1">
    <citation type="submission" date="2014-08" db="EMBL/GenBank/DDBJ databases">
        <title>Chaperone-usher fimbriae in a diverse selection of Gallibacterium genomes.</title>
        <authorList>
            <person name="Kudirkiene E."/>
            <person name="Bager R.J."/>
            <person name="Johnson T.J."/>
            <person name="Bojesen A.M."/>
        </authorList>
    </citation>
    <scope>NUCLEOTIDE SEQUENCE [LARGE SCALE GENOMIC DNA]</scope>
    <source>
        <strain evidence="4 5">20558/3kl.</strain>
    </source>
</reference>
<dbReference type="InterPro" id="IPR004560">
    <property type="entry name" value="L-Ru-5P_3-Epase"/>
</dbReference>
<dbReference type="Pfam" id="PF01261">
    <property type="entry name" value="AP_endonuc_2"/>
    <property type="match status" value="1"/>
</dbReference>
<dbReference type="PANTHER" id="PTHR43489:SF1">
    <property type="entry name" value="L-RIBULOSE-5-PHOSPHATE 3-EPIMERASE SGBU-RELATED"/>
    <property type="match status" value="1"/>
</dbReference>
<dbReference type="EMBL" id="JPXS01000018">
    <property type="protein sequence ID" value="KGQ32757.1"/>
    <property type="molecule type" value="Genomic_DNA"/>
</dbReference>
<feature type="domain" description="Xylose isomerase-like TIM barrel" evidence="3">
    <location>
        <begin position="25"/>
        <end position="276"/>
    </location>
</feature>
<dbReference type="InterPro" id="IPR036237">
    <property type="entry name" value="Xyl_isomerase-like_sf"/>
</dbReference>
<dbReference type="GO" id="GO:0016861">
    <property type="term" value="F:intramolecular oxidoreductase activity, interconverting aldoses and ketoses"/>
    <property type="evidence" value="ECO:0007669"/>
    <property type="project" value="InterPro"/>
</dbReference>
<keyword evidence="1" id="KW-0413">Isomerase</keyword>
<organism evidence="4 5">
    <name type="scientific">Gallibacterium anatis</name>
    <dbReference type="NCBI Taxonomy" id="750"/>
    <lineage>
        <taxon>Bacteria</taxon>
        <taxon>Pseudomonadati</taxon>
        <taxon>Pseudomonadota</taxon>
        <taxon>Gammaproteobacteria</taxon>
        <taxon>Pasteurellales</taxon>
        <taxon>Pasteurellaceae</taxon>
        <taxon>Gallibacterium</taxon>
    </lineage>
</organism>
<dbReference type="Gene3D" id="3.20.20.150">
    <property type="entry name" value="Divalent-metal-dependent TIM barrel enzymes"/>
    <property type="match status" value="1"/>
</dbReference>
<dbReference type="Proteomes" id="UP000030526">
    <property type="component" value="Unassembled WGS sequence"/>
</dbReference>
<dbReference type="PANTHER" id="PTHR43489">
    <property type="entry name" value="ISOMERASE"/>
    <property type="match status" value="1"/>
</dbReference>
<dbReference type="NCBIfam" id="NF009689">
    <property type="entry name" value="PRK13210.1"/>
    <property type="match status" value="1"/>
</dbReference>
<dbReference type="AlphaFoldDB" id="A0A0A2XP72"/>
<dbReference type="GO" id="GO:0034015">
    <property type="term" value="F:L-ribulose-5-phosphate 3-epimerase activity"/>
    <property type="evidence" value="ECO:0007669"/>
    <property type="project" value="TreeGrafter"/>
</dbReference>
<dbReference type="InterPro" id="IPR013022">
    <property type="entry name" value="Xyl_isomerase-like_TIM-brl"/>
</dbReference>
<dbReference type="GO" id="GO:0019852">
    <property type="term" value="P:L-ascorbic acid metabolic process"/>
    <property type="evidence" value="ECO:0007669"/>
    <property type="project" value="TreeGrafter"/>
</dbReference>
<dbReference type="GO" id="GO:0003677">
    <property type="term" value="F:DNA binding"/>
    <property type="evidence" value="ECO:0007669"/>
    <property type="project" value="InterPro"/>
</dbReference>
<dbReference type="RefSeq" id="WP_039083730.1">
    <property type="nucleotide sequence ID" value="NZ_JPXS01000018.1"/>
</dbReference>
<proteinExistence type="predicted"/>
<dbReference type="CDD" id="cd00019">
    <property type="entry name" value="AP2Ec"/>
    <property type="match status" value="1"/>
</dbReference>
<gene>
    <name evidence="4" type="ORF">JP32_04240</name>
</gene>
<dbReference type="SUPFAM" id="SSF51658">
    <property type="entry name" value="Xylose isomerase-like"/>
    <property type="match status" value="1"/>
</dbReference>
<accession>A0A0A2XP72</accession>
<name>A0A0A2XP72_9PAST</name>
<protein>
    <recommendedName>
        <fullName evidence="2">L-ribulose-5-phosphate 3-epimerase</fullName>
    </recommendedName>
</protein>
<evidence type="ECO:0000256" key="1">
    <source>
        <dbReference type="ARBA" id="ARBA00023235"/>
    </source>
</evidence>
<dbReference type="InterPro" id="IPR050417">
    <property type="entry name" value="Sugar_Epim/Isomerase"/>
</dbReference>
<dbReference type="GO" id="GO:0006281">
    <property type="term" value="P:DNA repair"/>
    <property type="evidence" value="ECO:0007669"/>
    <property type="project" value="InterPro"/>
</dbReference>